<evidence type="ECO:0000256" key="4">
    <source>
        <dbReference type="ARBA" id="ARBA00022679"/>
    </source>
</evidence>
<comment type="similarity">
    <text evidence="2">Belongs to the glycosyltransferase 2 family.</text>
</comment>
<dbReference type="Pfam" id="PF00535">
    <property type="entry name" value="Glycos_transf_2"/>
    <property type="match status" value="1"/>
</dbReference>
<evidence type="ECO:0000313" key="7">
    <source>
        <dbReference type="Proteomes" id="UP000294558"/>
    </source>
</evidence>
<gene>
    <name evidence="6" type="ORF">BDK89_2922</name>
</gene>
<dbReference type="EMBL" id="SOAU01000001">
    <property type="protein sequence ID" value="TDT17314.1"/>
    <property type="molecule type" value="Genomic_DNA"/>
</dbReference>
<name>A0A4R7I2E2_9ACTN</name>
<evidence type="ECO:0000256" key="3">
    <source>
        <dbReference type="ARBA" id="ARBA00022676"/>
    </source>
</evidence>
<organism evidence="6 7">
    <name type="scientific">Ilumatobacter fluminis</name>
    <dbReference type="NCBI Taxonomy" id="467091"/>
    <lineage>
        <taxon>Bacteria</taxon>
        <taxon>Bacillati</taxon>
        <taxon>Actinomycetota</taxon>
        <taxon>Acidimicrobiia</taxon>
        <taxon>Acidimicrobiales</taxon>
        <taxon>Ilumatobacteraceae</taxon>
        <taxon>Ilumatobacter</taxon>
    </lineage>
</organism>
<dbReference type="PANTHER" id="PTHR43179">
    <property type="entry name" value="RHAMNOSYLTRANSFERASE WBBL"/>
    <property type="match status" value="1"/>
</dbReference>
<proteinExistence type="inferred from homology"/>
<feature type="domain" description="Glycosyltransferase 2-like" evidence="5">
    <location>
        <begin position="40"/>
        <end position="146"/>
    </location>
</feature>
<evidence type="ECO:0000256" key="2">
    <source>
        <dbReference type="ARBA" id="ARBA00006739"/>
    </source>
</evidence>
<dbReference type="PANTHER" id="PTHR43179:SF12">
    <property type="entry name" value="GALACTOFURANOSYLTRANSFERASE GLFT2"/>
    <property type="match status" value="1"/>
</dbReference>
<dbReference type="InterPro" id="IPR001173">
    <property type="entry name" value="Glyco_trans_2-like"/>
</dbReference>
<dbReference type="Gene3D" id="3.90.550.10">
    <property type="entry name" value="Spore Coat Polysaccharide Biosynthesis Protein SpsA, Chain A"/>
    <property type="match status" value="1"/>
</dbReference>
<evidence type="ECO:0000259" key="5">
    <source>
        <dbReference type="Pfam" id="PF00535"/>
    </source>
</evidence>
<accession>A0A4R7I2E2</accession>
<comment type="caution">
    <text evidence="6">The sequence shown here is derived from an EMBL/GenBank/DDBJ whole genome shotgun (WGS) entry which is preliminary data.</text>
</comment>
<sequence>MSPLHWIILTRGDRPAELAAAVRSVDAPTTVLVNGDAEVNAPGAEVISTGQNLGIPAGRDWALRQTNSDAVGFLDDDAVAGDGIGDLIRRAFAADPTIGAVALRIVDEHQATARRHVPRLGGRRAEIGGPVTLFLGGACAIRRDAYLDAGGYWGELFYGHEEVELAWRLIDRGWRIMYLPDACVFHPRTDIGRHPDGWRLTGRNRVMIARRTLPWTVAVAHTTAWLLIGLARAPGRSQRSAYVSGWRQGWRRPVDRSPIAWSTVWRLSRLGRPPVV</sequence>
<evidence type="ECO:0000313" key="6">
    <source>
        <dbReference type="EMBL" id="TDT17314.1"/>
    </source>
</evidence>
<dbReference type="Proteomes" id="UP000294558">
    <property type="component" value="Unassembled WGS sequence"/>
</dbReference>
<reference evidence="6 7" key="1">
    <citation type="submission" date="2019-03" db="EMBL/GenBank/DDBJ databases">
        <title>Sequencing the genomes of 1000 actinobacteria strains.</title>
        <authorList>
            <person name="Klenk H.-P."/>
        </authorList>
    </citation>
    <scope>NUCLEOTIDE SEQUENCE [LARGE SCALE GENOMIC DNA]</scope>
    <source>
        <strain evidence="6 7">DSM 18936</strain>
    </source>
</reference>
<keyword evidence="7" id="KW-1185">Reference proteome</keyword>
<dbReference type="InterPro" id="IPR029044">
    <property type="entry name" value="Nucleotide-diphossugar_trans"/>
</dbReference>
<evidence type="ECO:0000256" key="1">
    <source>
        <dbReference type="ARBA" id="ARBA00004776"/>
    </source>
</evidence>
<keyword evidence="3" id="KW-0328">Glycosyltransferase</keyword>
<dbReference type="AlphaFoldDB" id="A0A4R7I2E2"/>
<comment type="pathway">
    <text evidence="1">Cell wall biogenesis; cell wall polysaccharide biosynthesis.</text>
</comment>
<keyword evidence="4 6" id="KW-0808">Transferase</keyword>
<dbReference type="GO" id="GO:0016757">
    <property type="term" value="F:glycosyltransferase activity"/>
    <property type="evidence" value="ECO:0007669"/>
    <property type="project" value="UniProtKB-KW"/>
</dbReference>
<dbReference type="SUPFAM" id="SSF53448">
    <property type="entry name" value="Nucleotide-diphospho-sugar transferases"/>
    <property type="match status" value="1"/>
</dbReference>
<protein>
    <submittedName>
        <fullName evidence="6">GT2 family glycosyltransferase</fullName>
    </submittedName>
</protein>